<evidence type="ECO:0000313" key="1">
    <source>
        <dbReference type="EMBL" id="CAH1537888.1"/>
    </source>
</evidence>
<protein>
    <recommendedName>
        <fullName evidence="3">Acetyltransferase</fullName>
    </recommendedName>
</protein>
<gene>
    <name evidence="1" type="ORF">THF1D04_50147</name>
</gene>
<dbReference type="Proteomes" id="UP001295420">
    <property type="component" value="Unassembled WGS sequence"/>
</dbReference>
<evidence type="ECO:0000313" key="2">
    <source>
        <dbReference type="Proteomes" id="UP001295420"/>
    </source>
</evidence>
<dbReference type="EMBL" id="CAKMTQ010000045">
    <property type="protein sequence ID" value="CAH1537888.1"/>
    <property type="molecule type" value="Genomic_DNA"/>
</dbReference>
<proteinExistence type="predicted"/>
<comment type="caution">
    <text evidence="1">The sequence shown here is derived from an EMBL/GenBank/DDBJ whole genome shotgun (WGS) entry which is preliminary data.</text>
</comment>
<name>A0AAU9Q9V1_9VIBR</name>
<accession>A0AAU9Q9V1</accession>
<dbReference type="AlphaFoldDB" id="A0AAU9Q9V1"/>
<sequence>MSSFKLLKISALRLCYVASKFYVTLWMLSFTPKLLPGEKKG</sequence>
<evidence type="ECO:0008006" key="3">
    <source>
        <dbReference type="Google" id="ProtNLM"/>
    </source>
</evidence>
<organism evidence="1 2">
    <name type="scientific">Vibrio owensii</name>
    <dbReference type="NCBI Taxonomy" id="696485"/>
    <lineage>
        <taxon>Bacteria</taxon>
        <taxon>Pseudomonadati</taxon>
        <taxon>Pseudomonadota</taxon>
        <taxon>Gammaproteobacteria</taxon>
        <taxon>Vibrionales</taxon>
        <taxon>Vibrionaceae</taxon>
        <taxon>Vibrio</taxon>
    </lineage>
</organism>
<reference evidence="1" key="1">
    <citation type="submission" date="2022-01" db="EMBL/GenBank/DDBJ databases">
        <authorList>
            <person name="Lagorce A."/>
        </authorList>
    </citation>
    <scope>NUCLEOTIDE SEQUENCE</scope>
    <source>
        <strain evidence="1">Th15_F1_D04</strain>
    </source>
</reference>